<keyword evidence="3" id="KW-0805">Transcription regulation</keyword>
<organism evidence="9 10">
    <name type="scientific">Aspergillus arachidicola</name>
    <dbReference type="NCBI Taxonomy" id="656916"/>
    <lineage>
        <taxon>Eukaryota</taxon>
        <taxon>Fungi</taxon>
        <taxon>Dikarya</taxon>
        <taxon>Ascomycota</taxon>
        <taxon>Pezizomycotina</taxon>
        <taxon>Eurotiomycetes</taxon>
        <taxon>Eurotiomycetidae</taxon>
        <taxon>Eurotiales</taxon>
        <taxon>Aspergillaceae</taxon>
        <taxon>Aspergillus</taxon>
        <taxon>Aspergillus subgen. Circumdati</taxon>
    </lineage>
</organism>
<feature type="compositionally biased region" description="Basic and acidic residues" evidence="7">
    <location>
        <begin position="75"/>
        <end position="91"/>
    </location>
</feature>
<evidence type="ECO:0000256" key="4">
    <source>
        <dbReference type="ARBA" id="ARBA00023125"/>
    </source>
</evidence>
<proteinExistence type="predicted"/>
<keyword evidence="2" id="KW-0862">Zinc</keyword>
<keyword evidence="6" id="KW-0539">Nucleus</keyword>
<keyword evidence="1" id="KW-0479">Metal-binding</keyword>
<dbReference type="STRING" id="656916.A0A2G7FIV3"/>
<dbReference type="AlphaFoldDB" id="A0A2G7FIV3"/>
<dbReference type="GO" id="GO:0009893">
    <property type="term" value="P:positive regulation of metabolic process"/>
    <property type="evidence" value="ECO:0007669"/>
    <property type="project" value="UniProtKB-ARBA"/>
</dbReference>
<dbReference type="SMART" id="SM00066">
    <property type="entry name" value="GAL4"/>
    <property type="match status" value="1"/>
</dbReference>
<dbReference type="EMBL" id="NEXV01000612">
    <property type="protein sequence ID" value="PIG80449.1"/>
    <property type="molecule type" value="Genomic_DNA"/>
</dbReference>
<name>A0A2G7FIV3_9EURO</name>
<feature type="domain" description="Zn(2)-C6 fungal-type" evidence="8">
    <location>
        <begin position="28"/>
        <end position="59"/>
    </location>
</feature>
<evidence type="ECO:0000313" key="9">
    <source>
        <dbReference type="EMBL" id="PIG80449.1"/>
    </source>
</evidence>
<feature type="region of interest" description="Disordered" evidence="7">
    <location>
        <begin position="633"/>
        <end position="674"/>
    </location>
</feature>
<evidence type="ECO:0000256" key="3">
    <source>
        <dbReference type="ARBA" id="ARBA00023015"/>
    </source>
</evidence>
<dbReference type="Proteomes" id="UP000231358">
    <property type="component" value="Unassembled WGS sequence"/>
</dbReference>
<feature type="compositionally biased region" description="Basic residues" evidence="7">
    <location>
        <begin position="65"/>
        <end position="74"/>
    </location>
</feature>
<accession>A0A2G7FIV3</accession>
<dbReference type="GO" id="GO:0008270">
    <property type="term" value="F:zinc ion binding"/>
    <property type="evidence" value="ECO:0007669"/>
    <property type="project" value="InterPro"/>
</dbReference>
<protein>
    <recommendedName>
        <fullName evidence="8">Zn(2)-C6 fungal-type domain-containing protein</fullName>
    </recommendedName>
</protein>
<keyword evidence="10" id="KW-1185">Reference proteome</keyword>
<dbReference type="InterPro" id="IPR007219">
    <property type="entry name" value="XnlR_reg_dom"/>
</dbReference>
<sequence>MVESGASPTGNQASPNLSTPVLRRARVACKACNARRVKCDAADGQPCWHCRTRQTPCELIESRRGKYTRKRHARARDAHGSGRSQETRDPSAGRLAQVPPAVIASDATHRTIDSGRVDSIHRTTAVGANDREHGINISPVRVADINAGERPQNGQEQSHPRLQQLGESVSLSYVVEVVYSLKGGSTEPLKVHYPIPASIADRPDTNYAPRVEEPVSLQEALTMPPRDLADQLIQAFFRMLHPAYPVFDRQKFTQLYRQGQASPLVLQTIFFLGFTIGSEELVNRAGYSDRATARKTHYLRAKALYDADYENDRMNLVAALLLFGFWWAGPEDQKDTCHWIGFCHESAHEVFEEANLTRDRHTSAAFGRPCRIRDEDCDVEALDEDDFKFDNDYDQTLIPPQTDYHIAYALEMTSSQNRLVGDILIGEFSPRRAALDKYDTEGLAGRLAHWESQLPDQLRKTTPDGSLGASFWASMLQFSYQNCLILLFRPKAIENLSPAEAECDVRGRMAADTITRLAEDLLGAGMIKAGLIHLYDIDLFFPLELTFCPNLHSVPALFSALSVHTIVICRKDPIRRQLAENKSRQCLLALSELAGSWPVKIWIAKAFLNLLRRLAVQGSASILNVSSSIANNRSNAASSSRSNSSGLHRAHSPKQTVLDSDRHESMNRAGYINGPQLRDLHPSGGFTQAGDHFVYNSFWASYLDNTFDVDLLLHNGLGPTLTGPFDGLDTAEGANSLHF</sequence>
<dbReference type="GO" id="GO:0006351">
    <property type="term" value="P:DNA-templated transcription"/>
    <property type="evidence" value="ECO:0007669"/>
    <property type="project" value="InterPro"/>
</dbReference>
<evidence type="ECO:0000256" key="1">
    <source>
        <dbReference type="ARBA" id="ARBA00022723"/>
    </source>
</evidence>
<keyword evidence="4" id="KW-0238">DNA-binding</keyword>
<gene>
    <name evidence="9" type="ORF">AARAC_001684</name>
</gene>
<dbReference type="GO" id="GO:0003677">
    <property type="term" value="F:DNA binding"/>
    <property type="evidence" value="ECO:0007669"/>
    <property type="project" value="UniProtKB-KW"/>
</dbReference>
<evidence type="ECO:0000256" key="5">
    <source>
        <dbReference type="ARBA" id="ARBA00023163"/>
    </source>
</evidence>
<dbReference type="Gene3D" id="4.10.240.10">
    <property type="entry name" value="Zn(2)-C6 fungal-type DNA-binding domain"/>
    <property type="match status" value="1"/>
</dbReference>
<evidence type="ECO:0000259" key="8">
    <source>
        <dbReference type="PROSITE" id="PS50048"/>
    </source>
</evidence>
<feature type="region of interest" description="Disordered" evidence="7">
    <location>
        <begin position="65"/>
        <end position="100"/>
    </location>
</feature>
<dbReference type="SUPFAM" id="SSF57701">
    <property type="entry name" value="Zn2/Cys6 DNA-binding domain"/>
    <property type="match status" value="1"/>
</dbReference>
<dbReference type="GO" id="GO:0000981">
    <property type="term" value="F:DNA-binding transcription factor activity, RNA polymerase II-specific"/>
    <property type="evidence" value="ECO:0007669"/>
    <property type="project" value="InterPro"/>
</dbReference>
<evidence type="ECO:0000256" key="7">
    <source>
        <dbReference type="SAM" id="MobiDB-lite"/>
    </source>
</evidence>
<dbReference type="InterPro" id="IPR052073">
    <property type="entry name" value="Amide_Lactam_Regulators"/>
</dbReference>
<evidence type="ECO:0000256" key="2">
    <source>
        <dbReference type="ARBA" id="ARBA00022833"/>
    </source>
</evidence>
<dbReference type="PANTHER" id="PTHR47171">
    <property type="entry name" value="FARA-RELATED"/>
    <property type="match status" value="1"/>
</dbReference>
<dbReference type="CDD" id="cd12148">
    <property type="entry name" value="fungal_TF_MHR"/>
    <property type="match status" value="1"/>
</dbReference>
<dbReference type="Pfam" id="PF04082">
    <property type="entry name" value="Fungal_trans"/>
    <property type="match status" value="1"/>
</dbReference>
<comment type="caution">
    <text evidence="9">The sequence shown here is derived from an EMBL/GenBank/DDBJ whole genome shotgun (WGS) entry which is preliminary data.</text>
</comment>
<evidence type="ECO:0000313" key="10">
    <source>
        <dbReference type="Proteomes" id="UP000231358"/>
    </source>
</evidence>
<dbReference type="InterPro" id="IPR001138">
    <property type="entry name" value="Zn2Cys6_DnaBD"/>
</dbReference>
<reference evidence="9 10" key="1">
    <citation type="submission" date="2017-05" db="EMBL/GenBank/DDBJ databases">
        <title>Genome sequence for an aflatoxigenic pathogen of Argentinian peanut, Aspergillus arachidicola.</title>
        <authorList>
            <person name="Moore G."/>
            <person name="Beltz S.B."/>
            <person name="Mack B.M."/>
        </authorList>
    </citation>
    <scope>NUCLEOTIDE SEQUENCE [LARGE SCALE GENOMIC DNA]</scope>
    <source>
        <strain evidence="9 10">CBS 117610</strain>
    </source>
</reference>
<feature type="compositionally biased region" description="Low complexity" evidence="7">
    <location>
        <begin position="633"/>
        <end position="645"/>
    </location>
</feature>
<dbReference type="PANTHER" id="PTHR47171:SF1">
    <property type="entry name" value="ZN(II)2CYS6 TRANSCRIPTION FACTOR (EUROFUNG)"/>
    <property type="match status" value="1"/>
</dbReference>
<dbReference type="Pfam" id="PF00172">
    <property type="entry name" value="Zn_clus"/>
    <property type="match status" value="1"/>
</dbReference>
<dbReference type="PROSITE" id="PS50048">
    <property type="entry name" value="ZN2_CY6_FUNGAL_2"/>
    <property type="match status" value="1"/>
</dbReference>
<evidence type="ECO:0000256" key="6">
    <source>
        <dbReference type="ARBA" id="ARBA00023242"/>
    </source>
</evidence>
<dbReference type="InterPro" id="IPR036864">
    <property type="entry name" value="Zn2-C6_fun-type_DNA-bd_sf"/>
</dbReference>
<keyword evidence="5" id="KW-0804">Transcription</keyword>